<evidence type="ECO:0000313" key="3">
    <source>
        <dbReference type="Proteomes" id="UP000789390"/>
    </source>
</evidence>
<protein>
    <recommendedName>
        <fullName evidence="1">Peptidase S1 domain-containing protein</fullName>
    </recommendedName>
</protein>
<name>A0A8J2W7C8_9CRUS</name>
<keyword evidence="3" id="KW-1185">Reference proteome</keyword>
<comment type="caution">
    <text evidence="2">The sequence shown here is derived from an EMBL/GenBank/DDBJ whole genome shotgun (WGS) entry which is preliminary data.</text>
</comment>
<feature type="domain" description="Peptidase S1" evidence="1">
    <location>
        <begin position="69"/>
        <end position="194"/>
    </location>
</feature>
<accession>A0A8J2W7C8</accession>
<evidence type="ECO:0000259" key="1">
    <source>
        <dbReference type="Pfam" id="PF00089"/>
    </source>
</evidence>
<dbReference type="InterPro" id="IPR009003">
    <property type="entry name" value="Peptidase_S1_PA"/>
</dbReference>
<dbReference type="PANTHER" id="PTHR24260">
    <property type="match status" value="1"/>
</dbReference>
<dbReference type="InterPro" id="IPR043504">
    <property type="entry name" value="Peptidase_S1_PA_chymotrypsin"/>
</dbReference>
<gene>
    <name evidence="2" type="ORF">DGAL_LOCUS11335</name>
</gene>
<organism evidence="2 3">
    <name type="scientific">Daphnia galeata</name>
    <dbReference type="NCBI Taxonomy" id="27404"/>
    <lineage>
        <taxon>Eukaryota</taxon>
        <taxon>Metazoa</taxon>
        <taxon>Ecdysozoa</taxon>
        <taxon>Arthropoda</taxon>
        <taxon>Crustacea</taxon>
        <taxon>Branchiopoda</taxon>
        <taxon>Diplostraca</taxon>
        <taxon>Cladocera</taxon>
        <taxon>Anomopoda</taxon>
        <taxon>Daphniidae</taxon>
        <taxon>Daphnia</taxon>
    </lineage>
</organism>
<dbReference type="PANTHER" id="PTHR24260:SF145">
    <property type="entry name" value="FI17609P1-RELATED"/>
    <property type="match status" value="1"/>
</dbReference>
<proteinExistence type="predicted"/>
<reference evidence="2" key="1">
    <citation type="submission" date="2021-11" db="EMBL/GenBank/DDBJ databases">
        <authorList>
            <person name="Schell T."/>
        </authorList>
    </citation>
    <scope>NUCLEOTIDE SEQUENCE</scope>
    <source>
        <strain evidence="2">M5</strain>
    </source>
</reference>
<dbReference type="GO" id="GO:0006508">
    <property type="term" value="P:proteolysis"/>
    <property type="evidence" value="ECO:0007669"/>
    <property type="project" value="InterPro"/>
</dbReference>
<dbReference type="GO" id="GO:0004252">
    <property type="term" value="F:serine-type endopeptidase activity"/>
    <property type="evidence" value="ECO:0007669"/>
    <property type="project" value="InterPro"/>
</dbReference>
<evidence type="ECO:0000313" key="2">
    <source>
        <dbReference type="EMBL" id="CAH0107989.1"/>
    </source>
</evidence>
<dbReference type="Pfam" id="PF00089">
    <property type="entry name" value="Trypsin"/>
    <property type="match status" value="1"/>
</dbReference>
<dbReference type="OrthoDB" id="5565075at2759"/>
<sequence length="199" mass="21666">MKGLVQVPTDRTGCSVLFPRTPTKNTNSFVPPKRSPTVDTRAFCGQANNAAGRIVLEELKPPPTLCHDCAEGAVFFNILLGSHNVRLTAAEEPTRVEVTSFDYTVHPDWMSLRIRNDVALIMLPAPITFTPEIQPICLAPSIELDRVAATGISPTLNEVYVPCISNEDCALTFGNIIQPGNICTDTTGGHSACNRRYQI</sequence>
<dbReference type="InterPro" id="IPR051333">
    <property type="entry name" value="CLIP_Serine_Protease"/>
</dbReference>
<dbReference type="AlphaFoldDB" id="A0A8J2W7C8"/>
<dbReference type="EMBL" id="CAKKLH010000281">
    <property type="protein sequence ID" value="CAH0107989.1"/>
    <property type="molecule type" value="Genomic_DNA"/>
</dbReference>
<dbReference type="InterPro" id="IPR001254">
    <property type="entry name" value="Trypsin_dom"/>
</dbReference>
<dbReference type="Proteomes" id="UP000789390">
    <property type="component" value="Unassembled WGS sequence"/>
</dbReference>
<dbReference type="Gene3D" id="2.40.10.10">
    <property type="entry name" value="Trypsin-like serine proteases"/>
    <property type="match status" value="2"/>
</dbReference>
<dbReference type="SUPFAM" id="SSF50494">
    <property type="entry name" value="Trypsin-like serine proteases"/>
    <property type="match status" value="1"/>
</dbReference>